<organism evidence="2 3">
    <name type="scientific">Aquatica leii</name>
    <dbReference type="NCBI Taxonomy" id="1421715"/>
    <lineage>
        <taxon>Eukaryota</taxon>
        <taxon>Metazoa</taxon>
        <taxon>Ecdysozoa</taxon>
        <taxon>Arthropoda</taxon>
        <taxon>Hexapoda</taxon>
        <taxon>Insecta</taxon>
        <taxon>Pterygota</taxon>
        <taxon>Neoptera</taxon>
        <taxon>Endopterygota</taxon>
        <taxon>Coleoptera</taxon>
        <taxon>Polyphaga</taxon>
        <taxon>Elateriformia</taxon>
        <taxon>Elateroidea</taxon>
        <taxon>Lampyridae</taxon>
        <taxon>Luciolinae</taxon>
        <taxon>Aquatica</taxon>
    </lineage>
</organism>
<comment type="caution">
    <text evidence="2">The sequence shown here is derived from an EMBL/GenBank/DDBJ whole genome shotgun (WGS) entry which is preliminary data.</text>
</comment>
<evidence type="ECO:0000256" key="1">
    <source>
        <dbReference type="SAM" id="MobiDB-lite"/>
    </source>
</evidence>
<protein>
    <submittedName>
        <fullName evidence="2">Uncharacterized protein</fullName>
    </submittedName>
</protein>
<dbReference type="Proteomes" id="UP001353858">
    <property type="component" value="Unassembled WGS sequence"/>
</dbReference>
<dbReference type="AlphaFoldDB" id="A0AAN7P1T4"/>
<proteinExistence type="predicted"/>
<gene>
    <name evidence="2" type="ORF">RN001_014360</name>
</gene>
<reference evidence="3" key="1">
    <citation type="submission" date="2023-01" db="EMBL/GenBank/DDBJ databases">
        <title>Key to firefly adult light organ development and bioluminescence: homeobox transcription factors regulate luciferase expression and transportation to peroxisome.</title>
        <authorList>
            <person name="Fu X."/>
        </authorList>
    </citation>
    <scope>NUCLEOTIDE SEQUENCE [LARGE SCALE GENOMIC DNA]</scope>
</reference>
<accession>A0AAN7P1T4</accession>
<dbReference type="EMBL" id="JARPUR010000007">
    <property type="protein sequence ID" value="KAK4872331.1"/>
    <property type="molecule type" value="Genomic_DNA"/>
</dbReference>
<evidence type="ECO:0000313" key="3">
    <source>
        <dbReference type="Proteomes" id="UP001353858"/>
    </source>
</evidence>
<sequence length="108" mass="12171">MSGFIQGKTLRSQSRQMVVNLLAYFQQEKDNGGPLIPLTSVQERVSTALGVSLASVKRIKSEHKLNPVLSSPGKKRSRRKSKTVDLPESSKMIIRNTLYTMYTNSKFR</sequence>
<name>A0AAN7P1T4_9COLE</name>
<feature type="region of interest" description="Disordered" evidence="1">
    <location>
        <begin position="64"/>
        <end position="87"/>
    </location>
</feature>
<evidence type="ECO:0000313" key="2">
    <source>
        <dbReference type="EMBL" id="KAK4872331.1"/>
    </source>
</evidence>
<keyword evidence="3" id="KW-1185">Reference proteome</keyword>